<protein>
    <recommendedName>
        <fullName evidence="2">Mos1 transposase HTH domain-containing protein</fullName>
    </recommendedName>
</protein>
<evidence type="ECO:0000313" key="3">
    <source>
        <dbReference type="EMBL" id="KAL1116692.1"/>
    </source>
</evidence>
<dbReference type="Pfam" id="PF17906">
    <property type="entry name" value="HTH_48"/>
    <property type="match status" value="1"/>
</dbReference>
<feature type="domain" description="Mos1 transposase HTH" evidence="2">
    <location>
        <begin position="48"/>
        <end position="82"/>
    </location>
</feature>
<dbReference type="InterPro" id="IPR036388">
    <property type="entry name" value="WH-like_DNA-bd_sf"/>
</dbReference>
<evidence type="ECO:0000256" key="1">
    <source>
        <dbReference type="SAM" id="MobiDB-lite"/>
    </source>
</evidence>
<name>A0ABD0XZM6_9HEMI</name>
<evidence type="ECO:0000259" key="2">
    <source>
        <dbReference type="Pfam" id="PF17906"/>
    </source>
</evidence>
<reference evidence="3 4" key="1">
    <citation type="submission" date="2024-07" db="EMBL/GenBank/DDBJ databases">
        <title>Chromosome-level genome assembly of the water stick insect Ranatra chinensis (Heteroptera: Nepidae).</title>
        <authorList>
            <person name="Liu X."/>
        </authorList>
    </citation>
    <scope>NUCLEOTIDE SEQUENCE [LARGE SCALE GENOMIC DNA]</scope>
    <source>
        <strain evidence="3">Cailab_2021Rc</strain>
        <tissue evidence="3">Muscle</tissue>
    </source>
</reference>
<gene>
    <name evidence="3" type="ORF">AAG570_005164</name>
</gene>
<dbReference type="Gene3D" id="1.10.10.10">
    <property type="entry name" value="Winged helix-like DNA-binding domain superfamily/Winged helix DNA-binding domain"/>
    <property type="match status" value="1"/>
</dbReference>
<dbReference type="InterPro" id="IPR052709">
    <property type="entry name" value="Transposase-MT_Hybrid"/>
</dbReference>
<proteinExistence type="predicted"/>
<dbReference type="Proteomes" id="UP001558652">
    <property type="component" value="Unassembled WGS sequence"/>
</dbReference>
<dbReference type="InterPro" id="IPR041426">
    <property type="entry name" value="Mos1_HTH"/>
</dbReference>
<dbReference type="EMBL" id="JBFDAA010000017">
    <property type="protein sequence ID" value="KAL1116692.1"/>
    <property type="molecule type" value="Genomic_DNA"/>
</dbReference>
<feature type="compositionally biased region" description="Basic residues" evidence="1">
    <location>
        <begin position="1"/>
        <end position="11"/>
    </location>
</feature>
<dbReference type="PANTHER" id="PTHR46060:SF2">
    <property type="entry name" value="HISTONE-LYSINE N-METHYLTRANSFERASE SETMAR"/>
    <property type="match status" value="1"/>
</dbReference>
<dbReference type="PANTHER" id="PTHR46060">
    <property type="entry name" value="MARINER MOS1 TRANSPOSASE-LIKE PROTEIN"/>
    <property type="match status" value="1"/>
</dbReference>
<comment type="caution">
    <text evidence="3">The sequence shown here is derived from an EMBL/GenBank/DDBJ whole genome shotgun (WGS) entry which is preliminary data.</text>
</comment>
<dbReference type="AlphaFoldDB" id="A0ABD0XZM6"/>
<sequence length="201" mass="23136">MRPSKLGRRGPKLGAPPSTEVAEWGHHHFRKQFANVYTNELPPLTNTKKAAGNCRKICDVYGEDAVTERVCQKWFSRFRSENFFGSRCTSHWPPTEIDSDKVKEMVDTNPRYTTRQTADILKISKSSVENHLHQLGYVSRLDVWVPHQLSQANLIQRISICDSLWKREENELFALDLVRLEGSCLLRASSHEQDHQFGCVL</sequence>
<evidence type="ECO:0000313" key="4">
    <source>
        <dbReference type="Proteomes" id="UP001558652"/>
    </source>
</evidence>
<feature type="region of interest" description="Disordered" evidence="1">
    <location>
        <begin position="1"/>
        <end position="20"/>
    </location>
</feature>
<accession>A0ABD0XZM6</accession>
<dbReference type="Gene3D" id="1.10.10.1450">
    <property type="match status" value="1"/>
</dbReference>
<keyword evidence="4" id="KW-1185">Reference proteome</keyword>
<organism evidence="3 4">
    <name type="scientific">Ranatra chinensis</name>
    <dbReference type="NCBI Taxonomy" id="642074"/>
    <lineage>
        <taxon>Eukaryota</taxon>
        <taxon>Metazoa</taxon>
        <taxon>Ecdysozoa</taxon>
        <taxon>Arthropoda</taxon>
        <taxon>Hexapoda</taxon>
        <taxon>Insecta</taxon>
        <taxon>Pterygota</taxon>
        <taxon>Neoptera</taxon>
        <taxon>Paraneoptera</taxon>
        <taxon>Hemiptera</taxon>
        <taxon>Heteroptera</taxon>
        <taxon>Panheteroptera</taxon>
        <taxon>Nepomorpha</taxon>
        <taxon>Nepidae</taxon>
        <taxon>Ranatrinae</taxon>
        <taxon>Ranatra</taxon>
    </lineage>
</organism>